<evidence type="ECO:0000259" key="6">
    <source>
        <dbReference type="SMART" id="SM00062"/>
    </source>
</evidence>
<evidence type="ECO:0000256" key="1">
    <source>
        <dbReference type="ARBA" id="ARBA00004196"/>
    </source>
</evidence>
<dbReference type="InterPro" id="IPR001638">
    <property type="entry name" value="Solute-binding_3/MltF_N"/>
</dbReference>
<dbReference type="GO" id="GO:0030313">
    <property type="term" value="C:cell envelope"/>
    <property type="evidence" value="ECO:0007669"/>
    <property type="project" value="UniProtKB-SubCell"/>
</dbReference>
<reference evidence="7" key="1">
    <citation type="submission" date="2020-10" db="EMBL/GenBank/DDBJ databases">
        <title>Sequencing the genomes of 1000 actinobacteria strains.</title>
        <authorList>
            <person name="Klenk H.-P."/>
        </authorList>
    </citation>
    <scope>NUCLEOTIDE SEQUENCE</scope>
    <source>
        <strain evidence="7">DSM 46832</strain>
    </source>
</reference>
<proteinExistence type="inferred from homology"/>
<keyword evidence="3 5" id="KW-0732">Signal</keyword>
<evidence type="ECO:0000313" key="7">
    <source>
        <dbReference type="EMBL" id="MBE1492209.1"/>
    </source>
</evidence>
<dbReference type="SMART" id="SM00062">
    <property type="entry name" value="PBPb"/>
    <property type="match status" value="1"/>
</dbReference>
<feature type="chain" id="PRO_5038423971" evidence="5">
    <location>
        <begin position="27"/>
        <end position="303"/>
    </location>
</feature>
<dbReference type="PANTHER" id="PTHR35936:SF17">
    <property type="entry name" value="ARGININE-BINDING EXTRACELLULAR PROTEIN ARTP"/>
    <property type="match status" value="1"/>
</dbReference>
<dbReference type="AlphaFoldDB" id="A0A927RAB0"/>
<comment type="similarity">
    <text evidence="2 4">Belongs to the bacterial solute-binding protein 3 family.</text>
</comment>
<dbReference type="Gene3D" id="3.40.190.10">
    <property type="entry name" value="Periplasmic binding protein-like II"/>
    <property type="match status" value="2"/>
</dbReference>
<organism evidence="7 8">
    <name type="scientific">Plantactinospora soyae</name>
    <dbReference type="NCBI Taxonomy" id="1544732"/>
    <lineage>
        <taxon>Bacteria</taxon>
        <taxon>Bacillati</taxon>
        <taxon>Actinomycetota</taxon>
        <taxon>Actinomycetes</taxon>
        <taxon>Micromonosporales</taxon>
        <taxon>Micromonosporaceae</taxon>
        <taxon>Plantactinospora</taxon>
    </lineage>
</organism>
<dbReference type="Pfam" id="PF00497">
    <property type="entry name" value="SBP_bac_3"/>
    <property type="match status" value="1"/>
</dbReference>
<dbReference type="Proteomes" id="UP000649753">
    <property type="component" value="Unassembled WGS sequence"/>
</dbReference>
<sequence length="303" mass="31469">MFNINSGRRRAVFGIAGAALLSLTLAACGEQEDGGDTPGAGPSVSADADSALAAKVPDAIKSDGKIVVGTDSSYAPAEFLDPDGKTVVGFDVELFTAVAAKLGLKAEFVSANFGDIITGVNTSKYEVGVSSFTINDERKGQANMVSYYQVGTQWVTKKGNPAGVTIDNACGKKIAVQRDTVQVDDITARSKTCTDGGKPAITIEQFPGQDAATAAVVSGKDDAMLADYPVGVYAVTQSNDQLELLDKMYDAAPYGYVIAKDQAAFAEAVRDATKALIADGSYKTVLDKWKVGDGAITDPAINP</sequence>
<accession>A0A927RAB0</accession>
<evidence type="ECO:0000256" key="2">
    <source>
        <dbReference type="ARBA" id="ARBA00010333"/>
    </source>
</evidence>
<evidence type="ECO:0000256" key="5">
    <source>
        <dbReference type="SAM" id="SignalP"/>
    </source>
</evidence>
<comment type="subcellular location">
    <subcellularLocation>
        <location evidence="1">Cell envelope</location>
    </subcellularLocation>
</comment>
<dbReference type="PANTHER" id="PTHR35936">
    <property type="entry name" value="MEMBRANE-BOUND LYTIC MUREIN TRANSGLYCOSYLASE F"/>
    <property type="match status" value="1"/>
</dbReference>
<evidence type="ECO:0000256" key="3">
    <source>
        <dbReference type="ARBA" id="ARBA00022729"/>
    </source>
</evidence>
<gene>
    <name evidence="7" type="ORF">H4W31_007847</name>
</gene>
<comment type="caution">
    <text evidence="7">The sequence shown here is derived from an EMBL/GenBank/DDBJ whole genome shotgun (WGS) entry which is preliminary data.</text>
</comment>
<dbReference type="InterPro" id="IPR018313">
    <property type="entry name" value="SBP_3_CS"/>
</dbReference>
<dbReference type="RefSeq" id="WP_192771149.1">
    <property type="nucleotide sequence ID" value="NZ_JADBEB010000001.1"/>
</dbReference>
<feature type="signal peptide" evidence="5">
    <location>
        <begin position="1"/>
        <end position="26"/>
    </location>
</feature>
<protein>
    <submittedName>
        <fullName evidence="7">Polar amino acid transport system substrate-binding protein</fullName>
    </submittedName>
</protein>
<evidence type="ECO:0000256" key="4">
    <source>
        <dbReference type="RuleBase" id="RU003744"/>
    </source>
</evidence>
<keyword evidence="8" id="KW-1185">Reference proteome</keyword>
<evidence type="ECO:0000313" key="8">
    <source>
        <dbReference type="Proteomes" id="UP000649753"/>
    </source>
</evidence>
<dbReference type="CDD" id="cd01004">
    <property type="entry name" value="PBP2_MidA_like"/>
    <property type="match status" value="1"/>
</dbReference>
<name>A0A927RAB0_9ACTN</name>
<dbReference type="SUPFAM" id="SSF53850">
    <property type="entry name" value="Periplasmic binding protein-like II"/>
    <property type="match status" value="1"/>
</dbReference>
<dbReference type="PROSITE" id="PS01039">
    <property type="entry name" value="SBP_BACTERIAL_3"/>
    <property type="match status" value="1"/>
</dbReference>
<dbReference type="EMBL" id="JADBEB010000001">
    <property type="protein sequence ID" value="MBE1492209.1"/>
    <property type="molecule type" value="Genomic_DNA"/>
</dbReference>
<feature type="domain" description="Solute-binding protein family 3/N-terminal" evidence="6">
    <location>
        <begin position="65"/>
        <end position="293"/>
    </location>
</feature>